<protein>
    <submittedName>
        <fullName evidence="2">Gamma-glutamyl-gamma-aminobutyrate hydrolase family protein</fullName>
    </submittedName>
</protein>
<evidence type="ECO:0000313" key="2">
    <source>
        <dbReference type="EMBL" id="TDF92454.1"/>
    </source>
</evidence>
<reference evidence="2 3" key="1">
    <citation type="submission" date="2019-03" db="EMBL/GenBank/DDBJ databases">
        <title>Whole genome sequence of Arthrobacter sp JH1-1.</title>
        <authorList>
            <person name="Trinh H.N."/>
        </authorList>
    </citation>
    <scope>NUCLEOTIDE SEQUENCE [LARGE SCALE GENOMIC DNA]</scope>
    <source>
        <strain evidence="2 3">JH1-1</strain>
    </source>
</reference>
<sequence>MVEKPTSPSPGSSPPDKDHAPIVAMTYSSIELDELEAGVEWQLMFRAVVAAGGVPLAIDCATAQPRIRELVQLADALIVLGGGDVDPELYDAEKHDPAISGVNPVRDRNEMSAIATARENGQPILAICRGFQLLNVVYGGGLIADLVRDRPGDVEHRFGAPKITRNQHTVTVESDSKLAQWMSTSGPIDVNSEHHQGILTVGAGLRATAHAPDGLVEAVEDTGGHVVGIQWHPEFTWPSDGNAAALLSGFIQECAGLRRPAPAPALSPLTAAI</sequence>
<dbReference type="InterPro" id="IPR044668">
    <property type="entry name" value="PuuD-like"/>
</dbReference>
<dbReference type="PROSITE" id="PS51273">
    <property type="entry name" value="GATASE_TYPE_1"/>
    <property type="match status" value="1"/>
</dbReference>
<gene>
    <name evidence="2" type="ORF">E1809_18125</name>
</gene>
<keyword evidence="2" id="KW-0378">Hydrolase</keyword>
<keyword evidence="3" id="KW-1185">Reference proteome</keyword>
<dbReference type="SUPFAM" id="SSF52317">
    <property type="entry name" value="Class I glutamine amidotransferase-like"/>
    <property type="match status" value="1"/>
</dbReference>
<accession>A0A4V2ZSE2</accession>
<dbReference type="AlphaFoldDB" id="A0A4V2ZSE2"/>
<dbReference type="InterPro" id="IPR029062">
    <property type="entry name" value="Class_I_gatase-like"/>
</dbReference>
<dbReference type="GO" id="GO:0006598">
    <property type="term" value="P:polyamine catabolic process"/>
    <property type="evidence" value="ECO:0007669"/>
    <property type="project" value="TreeGrafter"/>
</dbReference>
<dbReference type="Pfam" id="PF07722">
    <property type="entry name" value="Peptidase_C26"/>
    <property type="match status" value="1"/>
</dbReference>
<dbReference type="OrthoDB" id="9813383at2"/>
<dbReference type="Proteomes" id="UP000295511">
    <property type="component" value="Unassembled WGS sequence"/>
</dbReference>
<dbReference type="Gene3D" id="3.40.50.880">
    <property type="match status" value="1"/>
</dbReference>
<dbReference type="GO" id="GO:0005829">
    <property type="term" value="C:cytosol"/>
    <property type="evidence" value="ECO:0007669"/>
    <property type="project" value="TreeGrafter"/>
</dbReference>
<dbReference type="InterPro" id="IPR011697">
    <property type="entry name" value="Peptidase_C26"/>
</dbReference>
<feature type="region of interest" description="Disordered" evidence="1">
    <location>
        <begin position="1"/>
        <end position="20"/>
    </location>
</feature>
<organism evidence="2 3">
    <name type="scientific">Arthrobacter terricola</name>
    <dbReference type="NCBI Taxonomy" id="2547396"/>
    <lineage>
        <taxon>Bacteria</taxon>
        <taxon>Bacillati</taxon>
        <taxon>Actinomycetota</taxon>
        <taxon>Actinomycetes</taxon>
        <taxon>Micrococcales</taxon>
        <taxon>Micrococcaceae</taxon>
        <taxon>Arthrobacter</taxon>
    </lineage>
</organism>
<dbReference type="CDD" id="cd01745">
    <property type="entry name" value="GATase1_2"/>
    <property type="match status" value="1"/>
</dbReference>
<comment type="caution">
    <text evidence="2">The sequence shown here is derived from an EMBL/GenBank/DDBJ whole genome shotgun (WGS) entry which is preliminary data.</text>
</comment>
<dbReference type="EMBL" id="SMRU01000023">
    <property type="protein sequence ID" value="TDF92454.1"/>
    <property type="molecule type" value="Genomic_DNA"/>
</dbReference>
<dbReference type="PANTHER" id="PTHR43235:SF1">
    <property type="entry name" value="GLUTAMINE AMIDOTRANSFERASE PB2B2.05-RELATED"/>
    <property type="match status" value="1"/>
</dbReference>
<proteinExistence type="predicted"/>
<name>A0A4V2ZSE2_9MICC</name>
<evidence type="ECO:0000256" key="1">
    <source>
        <dbReference type="SAM" id="MobiDB-lite"/>
    </source>
</evidence>
<evidence type="ECO:0000313" key="3">
    <source>
        <dbReference type="Proteomes" id="UP000295511"/>
    </source>
</evidence>
<dbReference type="GO" id="GO:0033969">
    <property type="term" value="F:gamma-glutamyl-gamma-aminobutyrate hydrolase activity"/>
    <property type="evidence" value="ECO:0007669"/>
    <property type="project" value="TreeGrafter"/>
</dbReference>
<dbReference type="PANTHER" id="PTHR43235">
    <property type="entry name" value="GLUTAMINE AMIDOTRANSFERASE PB2B2.05-RELATED"/>
    <property type="match status" value="1"/>
</dbReference>